<feature type="transmembrane region" description="Helical" evidence="5">
    <location>
        <begin position="39"/>
        <end position="58"/>
    </location>
</feature>
<evidence type="ECO:0000256" key="5">
    <source>
        <dbReference type="HAMAP-Rule" id="MF_00445"/>
    </source>
</evidence>
<keyword evidence="5" id="KW-1278">Translocase</keyword>
<keyword evidence="5" id="KW-0520">NAD</keyword>
<proteinExistence type="inferred from homology"/>
<evidence type="ECO:0000256" key="2">
    <source>
        <dbReference type="ARBA" id="ARBA00022692"/>
    </source>
</evidence>
<dbReference type="GO" id="GO:0012505">
    <property type="term" value="C:endomembrane system"/>
    <property type="evidence" value="ECO:0007669"/>
    <property type="project" value="UniProtKB-SubCell"/>
</dbReference>
<dbReference type="PANTHER" id="PTHR22773">
    <property type="entry name" value="NADH DEHYDROGENASE"/>
    <property type="match status" value="1"/>
</dbReference>
<keyword evidence="5" id="KW-1003">Cell membrane</keyword>
<dbReference type="InterPro" id="IPR010096">
    <property type="entry name" value="NADH-Q_OxRdtase_suN/2"/>
</dbReference>
<sequence>MTATDENPLGLLPELLLAGAAVAGLLLGSWLPRRRQYTVAVLSALACLAAATAAVVAAPGPAATAFGGAYALDPLTTTVRLVLCGATLLVTALSLGPLRGHPRESEYHVLVLLTATGSLLLAGAQDVLLIAAAYLLASIPGYALAGFAKDGPGTEAALKFYVLGALGGVVLLTGTTLLYAATGTTAHPEIARAQAAPAALLTAGTLGVLGGLLVKAGAVPGHFWLPDTVRGSAPPVAALLTTLPKAGALTALFRLGAVPLAGSAVPWPALLATLAAASMTLGNLAALLQRDVRRLLAYSAISQVGYLLMPVAVAGRTALAQPAFLYYVAAYALTNLGAFAVVCALPRATTTDTWRGLVRHRPLLAGSLAVCLLGLVGTPPTAVFLGKLEAFAAAFDAGYGWLAVLAAANTLVSLFYYLRWLAPAFTPGPAPPTGNADRLARGTAHTAAAASLALGVAAGPVLALLTGPAAH</sequence>
<keyword evidence="3 5" id="KW-1133">Transmembrane helix</keyword>
<keyword evidence="5" id="KW-0874">Quinone</keyword>
<dbReference type="GO" id="GO:0050136">
    <property type="term" value="F:NADH dehydrogenase (quinone) (non-electrogenic) activity"/>
    <property type="evidence" value="ECO:0007669"/>
    <property type="project" value="UniProtKB-UniRule"/>
</dbReference>
<dbReference type="GO" id="GO:0008137">
    <property type="term" value="F:NADH dehydrogenase (ubiquinone) activity"/>
    <property type="evidence" value="ECO:0007669"/>
    <property type="project" value="InterPro"/>
</dbReference>
<dbReference type="Proteomes" id="UP000254150">
    <property type="component" value="Unassembled WGS sequence"/>
</dbReference>
<comment type="catalytic activity">
    <reaction evidence="5">
        <text>a quinone + NADH + 5 H(+)(in) = a quinol + NAD(+) + 4 H(+)(out)</text>
        <dbReference type="Rhea" id="RHEA:57888"/>
        <dbReference type="ChEBI" id="CHEBI:15378"/>
        <dbReference type="ChEBI" id="CHEBI:24646"/>
        <dbReference type="ChEBI" id="CHEBI:57540"/>
        <dbReference type="ChEBI" id="CHEBI:57945"/>
        <dbReference type="ChEBI" id="CHEBI:132124"/>
    </reaction>
</comment>
<reference evidence="8 9" key="1">
    <citation type="submission" date="2018-06" db="EMBL/GenBank/DDBJ databases">
        <authorList>
            <consortium name="Pathogen Informatics"/>
            <person name="Doyle S."/>
        </authorList>
    </citation>
    <scope>NUCLEOTIDE SEQUENCE [LARGE SCALE GENOMIC DNA]</scope>
    <source>
        <strain evidence="8 9">NCTC7807</strain>
    </source>
</reference>
<evidence type="ECO:0000259" key="7">
    <source>
        <dbReference type="Pfam" id="PF00361"/>
    </source>
</evidence>
<feature type="transmembrane region" description="Helical" evidence="5">
    <location>
        <begin position="398"/>
        <end position="418"/>
    </location>
</feature>
<accession>A0A380P6Q0</accession>
<dbReference type="RefSeq" id="WP_115069401.1">
    <property type="nucleotide sequence ID" value="NZ_UHID01000007.1"/>
</dbReference>
<dbReference type="Pfam" id="PF00361">
    <property type="entry name" value="Proton_antipo_M"/>
    <property type="match status" value="1"/>
</dbReference>
<evidence type="ECO:0000313" key="8">
    <source>
        <dbReference type="EMBL" id="SUP60588.1"/>
    </source>
</evidence>
<keyword evidence="4 5" id="KW-0472">Membrane</keyword>
<feature type="transmembrane region" description="Helical" evidence="5">
    <location>
        <begin position="15"/>
        <end position="32"/>
    </location>
</feature>
<feature type="transmembrane region" description="Helical" evidence="5">
    <location>
        <begin position="193"/>
        <end position="214"/>
    </location>
</feature>
<dbReference type="GO" id="GO:0048038">
    <property type="term" value="F:quinone binding"/>
    <property type="evidence" value="ECO:0007669"/>
    <property type="project" value="UniProtKB-KW"/>
</dbReference>
<dbReference type="EMBL" id="UHID01000007">
    <property type="protein sequence ID" value="SUP60588.1"/>
    <property type="molecule type" value="Genomic_DNA"/>
</dbReference>
<feature type="domain" description="NADH:quinone oxidoreductase/Mrp antiporter transmembrane" evidence="7">
    <location>
        <begin position="124"/>
        <end position="409"/>
    </location>
</feature>
<dbReference type="InterPro" id="IPR001750">
    <property type="entry name" value="ND/Mrp_TM"/>
</dbReference>
<feature type="transmembrane region" description="Helical" evidence="5">
    <location>
        <begin position="160"/>
        <end position="181"/>
    </location>
</feature>
<dbReference type="HAMAP" id="MF_00445">
    <property type="entry name" value="NDH1_NuoN_1"/>
    <property type="match status" value="1"/>
</dbReference>
<dbReference type="AlphaFoldDB" id="A0A380P6Q0"/>
<feature type="transmembrane region" description="Helical" evidence="5">
    <location>
        <begin position="295"/>
        <end position="318"/>
    </location>
</feature>
<evidence type="ECO:0000256" key="3">
    <source>
        <dbReference type="ARBA" id="ARBA00022989"/>
    </source>
</evidence>
<comment type="subcellular location">
    <subcellularLocation>
        <location evidence="5">Cell membrane</location>
        <topology evidence="5">Multi-pass membrane protein</topology>
    </subcellularLocation>
    <subcellularLocation>
        <location evidence="1">Endomembrane system</location>
        <topology evidence="1">Multi-pass membrane protein</topology>
    </subcellularLocation>
    <subcellularLocation>
        <location evidence="6">Membrane</location>
        <topology evidence="6">Multi-pass membrane protein</topology>
    </subcellularLocation>
</comment>
<comment type="subunit">
    <text evidence="5">NDH-1 is composed of 14 different subunits. Subunits NuoA, H, J, K, L, M, N constitute the membrane sector of the complex.</text>
</comment>
<keyword evidence="5" id="KW-0813">Transport</keyword>
<keyword evidence="2 5" id="KW-0812">Transmembrane</keyword>
<feature type="transmembrane region" description="Helical" evidence="5">
    <location>
        <begin position="365"/>
        <end position="386"/>
    </location>
</feature>
<feature type="transmembrane region" description="Helical" evidence="5">
    <location>
        <begin position="78"/>
        <end position="95"/>
    </location>
</feature>
<feature type="transmembrane region" description="Helical" evidence="5">
    <location>
        <begin position="235"/>
        <end position="255"/>
    </location>
</feature>
<feature type="transmembrane region" description="Helical" evidence="5">
    <location>
        <begin position="130"/>
        <end position="148"/>
    </location>
</feature>
<keyword evidence="8" id="KW-0560">Oxidoreductase</keyword>
<dbReference type="GO" id="GO:0042773">
    <property type="term" value="P:ATP synthesis coupled electron transport"/>
    <property type="evidence" value="ECO:0007669"/>
    <property type="project" value="InterPro"/>
</dbReference>
<evidence type="ECO:0000256" key="1">
    <source>
        <dbReference type="ARBA" id="ARBA00004127"/>
    </source>
</evidence>
<evidence type="ECO:0000313" key="9">
    <source>
        <dbReference type="Proteomes" id="UP000254150"/>
    </source>
</evidence>
<dbReference type="GO" id="GO:0005886">
    <property type="term" value="C:plasma membrane"/>
    <property type="evidence" value="ECO:0007669"/>
    <property type="project" value="UniProtKB-SubCell"/>
</dbReference>
<gene>
    <name evidence="8" type="primary">nuoN3</name>
    <name evidence="5" type="synonym">nuoN</name>
    <name evidence="8" type="ORF">NCTC7807_04659</name>
</gene>
<evidence type="ECO:0000256" key="6">
    <source>
        <dbReference type="RuleBase" id="RU000320"/>
    </source>
</evidence>
<organism evidence="8 9">
    <name type="scientific">Streptomyces griseus</name>
    <dbReference type="NCBI Taxonomy" id="1911"/>
    <lineage>
        <taxon>Bacteria</taxon>
        <taxon>Bacillati</taxon>
        <taxon>Actinomycetota</taxon>
        <taxon>Actinomycetes</taxon>
        <taxon>Kitasatosporales</taxon>
        <taxon>Streptomycetaceae</taxon>
        <taxon>Streptomyces</taxon>
    </lineage>
</organism>
<feature type="transmembrane region" description="Helical" evidence="5">
    <location>
        <begin position="107"/>
        <end position="124"/>
    </location>
</feature>
<feature type="transmembrane region" description="Helical" evidence="5">
    <location>
        <begin position="267"/>
        <end position="288"/>
    </location>
</feature>
<name>A0A380P6Q0_STRGR</name>
<dbReference type="EC" id="7.1.1.-" evidence="5"/>
<comment type="similarity">
    <text evidence="5">Belongs to the complex I subunit 2 family.</text>
</comment>
<evidence type="ECO:0000256" key="4">
    <source>
        <dbReference type="ARBA" id="ARBA00023136"/>
    </source>
</evidence>
<protein>
    <recommendedName>
        <fullName evidence="5">NADH-quinone oxidoreductase subunit N</fullName>
        <ecNumber evidence="5">7.1.1.-</ecNumber>
    </recommendedName>
    <alternativeName>
        <fullName evidence="5">NADH dehydrogenase I subunit N</fullName>
    </alternativeName>
    <alternativeName>
        <fullName evidence="5">NDH-1 subunit N</fullName>
    </alternativeName>
</protein>
<comment type="function">
    <text evidence="5">NDH-1 shuttles electrons from NADH, via FMN and iron-sulfur (Fe-S) centers, to quinones in the respiratory chain. The immediate electron acceptor for the enzyme in this species is believed to be a menaquinone. Couples the redox reaction to proton translocation (for every two electrons transferred, four hydrogen ions are translocated across the cytoplasmic membrane), and thus conserves the redox energy in a proton gradient.</text>
</comment>
<feature type="transmembrane region" description="Helical" evidence="5">
    <location>
        <begin position="324"/>
        <end position="345"/>
    </location>
</feature>